<accession>A0A3A4B0Y9</accession>
<feature type="domain" description="DUF7701" evidence="1">
    <location>
        <begin position="2"/>
        <end position="91"/>
    </location>
</feature>
<dbReference type="RefSeq" id="WP_119927781.1">
    <property type="nucleotide sequence ID" value="NZ_QZEY01000006.1"/>
</dbReference>
<organism evidence="2 3">
    <name type="scientific">Bailinhaonella thermotolerans</name>
    <dbReference type="NCBI Taxonomy" id="1070861"/>
    <lineage>
        <taxon>Bacteria</taxon>
        <taxon>Bacillati</taxon>
        <taxon>Actinomycetota</taxon>
        <taxon>Actinomycetes</taxon>
        <taxon>Streptosporangiales</taxon>
        <taxon>Streptosporangiaceae</taxon>
        <taxon>Bailinhaonella</taxon>
    </lineage>
</organism>
<reference evidence="2 3" key="1">
    <citation type="submission" date="2018-09" db="EMBL/GenBank/DDBJ databases">
        <title>YIM 75507 draft genome.</title>
        <authorList>
            <person name="Tang S."/>
            <person name="Feng Y."/>
        </authorList>
    </citation>
    <scope>NUCLEOTIDE SEQUENCE [LARGE SCALE GENOMIC DNA]</scope>
    <source>
        <strain evidence="2 3">YIM 75507</strain>
    </source>
</reference>
<dbReference type="InterPro" id="IPR056118">
    <property type="entry name" value="DUF7701"/>
</dbReference>
<comment type="caution">
    <text evidence="2">The sequence shown here is derived from an EMBL/GenBank/DDBJ whole genome shotgun (WGS) entry which is preliminary data.</text>
</comment>
<sequence length="99" mass="11025">MTYLEKIAHRIRENLPAEARPPAEADALFLIYAVLVRAKGVATTAEDVHDAWAAWMLTVDPGHRSVLPYDELKPAVQNDDLPYLAAIRRTSAEEGARRS</sequence>
<keyword evidence="3" id="KW-1185">Reference proteome</keyword>
<name>A0A3A4B0Y9_9ACTN</name>
<protein>
    <recommendedName>
        <fullName evidence="1">DUF7701 domain-containing protein</fullName>
    </recommendedName>
</protein>
<evidence type="ECO:0000313" key="3">
    <source>
        <dbReference type="Proteomes" id="UP000265768"/>
    </source>
</evidence>
<proteinExistence type="predicted"/>
<gene>
    <name evidence="2" type="ORF">D5H75_18845</name>
</gene>
<dbReference type="Proteomes" id="UP000265768">
    <property type="component" value="Unassembled WGS sequence"/>
</dbReference>
<evidence type="ECO:0000313" key="2">
    <source>
        <dbReference type="EMBL" id="RJL31753.1"/>
    </source>
</evidence>
<evidence type="ECO:0000259" key="1">
    <source>
        <dbReference type="Pfam" id="PF24792"/>
    </source>
</evidence>
<dbReference type="AlphaFoldDB" id="A0A3A4B0Y9"/>
<dbReference type="OrthoDB" id="4763567at2"/>
<dbReference type="EMBL" id="QZEY01000006">
    <property type="protein sequence ID" value="RJL31753.1"/>
    <property type="molecule type" value="Genomic_DNA"/>
</dbReference>
<dbReference type="Pfam" id="PF24792">
    <property type="entry name" value="DUF7701"/>
    <property type="match status" value="1"/>
</dbReference>